<protein>
    <recommendedName>
        <fullName evidence="3">4Fe-4S ferredoxin-type domain-containing protein</fullName>
    </recommendedName>
</protein>
<evidence type="ECO:0000313" key="2">
    <source>
        <dbReference type="Proteomes" id="UP000029995"/>
    </source>
</evidence>
<evidence type="ECO:0008006" key="3">
    <source>
        <dbReference type="Google" id="ProtNLM"/>
    </source>
</evidence>
<evidence type="ECO:0000313" key="1">
    <source>
        <dbReference type="EMBL" id="KGM35303.1"/>
    </source>
</evidence>
<dbReference type="AlphaFoldDB" id="A0A0A0DBM3"/>
<gene>
    <name evidence="1" type="ORF">P409_05160</name>
</gene>
<organism evidence="1 2">
    <name type="scientific">Inquilinus limosus MP06</name>
    <dbReference type="NCBI Taxonomy" id="1398085"/>
    <lineage>
        <taxon>Bacteria</taxon>
        <taxon>Pseudomonadati</taxon>
        <taxon>Pseudomonadota</taxon>
        <taxon>Alphaproteobacteria</taxon>
        <taxon>Rhodospirillales</taxon>
        <taxon>Rhodospirillaceae</taxon>
        <taxon>Inquilinus</taxon>
    </lineage>
</organism>
<reference evidence="1 2" key="1">
    <citation type="submission" date="2014-01" db="EMBL/GenBank/DDBJ databases">
        <title>Genome sequence determination for a cystic fibrosis isolate, Inquilinus limosus.</title>
        <authorList>
            <person name="Pino M."/>
            <person name="Di Conza J."/>
            <person name="Gutkind G."/>
        </authorList>
    </citation>
    <scope>NUCLEOTIDE SEQUENCE [LARGE SCALE GENOMIC DNA]</scope>
    <source>
        <strain evidence="1 2">MP06</strain>
    </source>
</reference>
<comment type="caution">
    <text evidence="1">The sequence shown here is derived from an EMBL/GenBank/DDBJ whole genome shotgun (WGS) entry which is preliminary data.</text>
</comment>
<name>A0A0A0DBM3_9PROT</name>
<dbReference type="EMBL" id="JANX01000035">
    <property type="protein sequence ID" value="KGM35303.1"/>
    <property type="molecule type" value="Genomic_DNA"/>
</dbReference>
<dbReference type="Proteomes" id="UP000029995">
    <property type="component" value="Unassembled WGS sequence"/>
</dbReference>
<sequence length="106" mass="10755">MMSTDVTTSTTPTAPCTATGGDRIFSPSCLLCPAFAIGCAPACPTGAAEELELGSAIPTEDLKVMQRACAGSPCLATGESRTFSPACLSCPAFALWCFPSRAESVA</sequence>
<proteinExistence type="predicted"/>
<accession>A0A0A0DBM3</accession>